<comment type="caution">
    <text evidence="8">The sequence shown here is derived from an EMBL/GenBank/DDBJ whole genome shotgun (WGS) entry which is preliminary data.</text>
</comment>
<keyword evidence="3" id="KW-0808">Transferase</keyword>
<sequence>MAYASDYGRLDGNEDAVSVSISRVNEPMFAAKRRKSGHADWIVLVLSATILWMHDCRFCWRNAVRNEIKHHPRYSSDSKLQFSRQCQMRSMKMVPAAIS</sequence>
<protein>
    <submittedName>
        <fullName evidence="8">Uncharacterized protein DUF4433</fullName>
    </submittedName>
</protein>
<evidence type="ECO:0000313" key="9">
    <source>
        <dbReference type="Proteomes" id="UP000316624"/>
    </source>
</evidence>
<keyword evidence="4" id="KW-0548">Nucleotidyltransferase</keyword>
<name>A0A562K205_SPHWJ</name>
<dbReference type="AlphaFoldDB" id="A0A562K205"/>
<reference evidence="8 9" key="1">
    <citation type="journal article" date="2015" name="Stand. Genomic Sci.">
        <title>Genomic Encyclopedia of Bacterial and Archaeal Type Strains, Phase III: the genomes of soil and plant-associated and newly described type strains.</title>
        <authorList>
            <person name="Whitman W.B."/>
            <person name="Woyke T."/>
            <person name="Klenk H.P."/>
            <person name="Zhou Y."/>
            <person name="Lilburn T.G."/>
            <person name="Beck B.J."/>
            <person name="De Vos P."/>
            <person name="Vandamme P."/>
            <person name="Eisen J.A."/>
            <person name="Garrity G."/>
            <person name="Hugenholtz P."/>
            <person name="Kyrpides N.C."/>
        </authorList>
    </citation>
    <scope>NUCLEOTIDE SEQUENCE [LARGE SCALE GENOMIC DNA]</scope>
    <source>
        <strain evidence="8 9">CGMCC 1.7748</strain>
    </source>
</reference>
<proteinExistence type="inferred from homology"/>
<comment type="similarity">
    <text evidence="6">Belongs to the DarT ADP-ribosyltransferase family.</text>
</comment>
<dbReference type="GO" id="GO:0003677">
    <property type="term" value="F:DNA binding"/>
    <property type="evidence" value="ECO:0007669"/>
    <property type="project" value="UniProtKB-UniRule"/>
</dbReference>
<evidence type="ECO:0000256" key="3">
    <source>
        <dbReference type="ARBA" id="ARBA00022679"/>
    </source>
</evidence>
<evidence type="ECO:0000313" key="8">
    <source>
        <dbReference type="EMBL" id="TWH89406.1"/>
    </source>
</evidence>
<keyword evidence="5 6" id="KW-0238">DNA-binding</keyword>
<accession>A0A562K205</accession>
<evidence type="ECO:0000256" key="4">
    <source>
        <dbReference type="ARBA" id="ARBA00022695"/>
    </source>
</evidence>
<keyword evidence="9" id="KW-1185">Reference proteome</keyword>
<dbReference type="EMBL" id="VLKK01000034">
    <property type="protein sequence ID" value="TWH89406.1"/>
    <property type="molecule type" value="Genomic_DNA"/>
</dbReference>
<keyword evidence="1 6" id="KW-1277">Toxin-antitoxin system</keyword>
<dbReference type="InterPro" id="IPR029494">
    <property type="entry name" value="DarT"/>
</dbReference>
<organism evidence="8 9">
    <name type="scientific">Sphingobium wenxiniae (strain DSM 21828 / CGMCC 1.7748 / JZ-1)</name>
    <dbReference type="NCBI Taxonomy" id="595605"/>
    <lineage>
        <taxon>Bacteria</taxon>
        <taxon>Pseudomonadati</taxon>
        <taxon>Pseudomonadota</taxon>
        <taxon>Alphaproteobacteria</taxon>
        <taxon>Sphingomonadales</taxon>
        <taxon>Sphingomonadaceae</taxon>
        <taxon>Sphingobium</taxon>
    </lineage>
</organism>
<evidence type="ECO:0000259" key="7">
    <source>
        <dbReference type="PROSITE" id="PS52018"/>
    </source>
</evidence>
<dbReference type="GO" id="GO:0016779">
    <property type="term" value="F:nucleotidyltransferase activity"/>
    <property type="evidence" value="ECO:0007669"/>
    <property type="project" value="UniProtKB-KW"/>
</dbReference>
<comment type="caution">
    <text evidence="6">Lacks conserved residue(s) required for the propagation of feature annotation.</text>
</comment>
<gene>
    <name evidence="8" type="ORF">IQ35_03886</name>
</gene>
<evidence type="ECO:0000256" key="6">
    <source>
        <dbReference type="PROSITE-ProRule" id="PRU01362"/>
    </source>
</evidence>
<evidence type="ECO:0000256" key="5">
    <source>
        <dbReference type="ARBA" id="ARBA00023125"/>
    </source>
</evidence>
<dbReference type="PROSITE" id="PS52018">
    <property type="entry name" value="DART"/>
    <property type="match status" value="1"/>
</dbReference>
<dbReference type="Proteomes" id="UP000316624">
    <property type="component" value="Unassembled WGS sequence"/>
</dbReference>
<keyword evidence="2" id="KW-0328">Glycosyltransferase</keyword>
<feature type="domain" description="DarT" evidence="7">
    <location>
        <begin position="1"/>
        <end position="99"/>
    </location>
</feature>
<dbReference type="GO" id="GO:0016757">
    <property type="term" value="F:glycosyltransferase activity"/>
    <property type="evidence" value="ECO:0007669"/>
    <property type="project" value="UniProtKB-KW"/>
</dbReference>
<evidence type="ECO:0000256" key="1">
    <source>
        <dbReference type="ARBA" id="ARBA00022649"/>
    </source>
</evidence>
<evidence type="ECO:0000256" key="2">
    <source>
        <dbReference type="ARBA" id="ARBA00022676"/>
    </source>
</evidence>